<dbReference type="InterPro" id="IPR011705">
    <property type="entry name" value="BACK"/>
</dbReference>
<dbReference type="Pfam" id="PF01344">
    <property type="entry name" value="Kelch_1"/>
    <property type="match status" value="1"/>
</dbReference>
<dbReference type="STRING" id="307972.A0A2G8K174"/>
<dbReference type="PRINTS" id="PR00501">
    <property type="entry name" value="KELCHREPEAT"/>
</dbReference>
<sequence length="474" mass="53235">MGIKDFIKEEIYKLAKAENDMELSIAAEECIKNNMEHVATTHEFTELPRIKIELIATQTKETIHSDKALFDTALNWIRRTIKSGMSYEKLLDEPQTLLLTADKDLKRLEEVEELEATLIEDYNLDPTKVGALTPERKLSNGQEARPKNKNNNSSTPRKLIMAPEEDGTSYRNSAWKVIGATDMADFRYVALAEVDGELVCIVLYEKQQSPKIKRKTKRNLSIETCNHHPPLAQMGRSLCAFGCAVINGKIVISGGYDKTRAYKKVQLYDPETNTWASLKSMTNPRIRFEISVIDDRTYAIGGSDGMNELKSCEVFDMKTGWQPMASMHRERSNFGATVLDGKLYVIGGHRDGICIKSCEVYDPKLDQWTEIAPLQKDEELHEFNLTFSLPSSLFSEIPAGSVHPRCKIYAVGGTSTWSCVNSVEVYDPDLNEWTAAPSMKTNRRAAGVCVHNGKIPNDKGRLVENGGSRFVHSL</sequence>
<dbReference type="Gene3D" id="2.120.10.80">
    <property type="entry name" value="Kelch-type beta propeller"/>
    <property type="match status" value="1"/>
</dbReference>
<protein>
    <submittedName>
        <fullName evidence="4">Putative influenza virus NS1A-binding protein-like</fullName>
    </submittedName>
</protein>
<evidence type="ECO:0000256" key="2">
    <source>
        <dbReference type="SAM" id="MobiDB-lite"/>
    </source>
</evidence>
<dbReference type="Gene3D" id="1.25.40.420">
    <property type="match status" value="1"/>
</dbReference>
<dbReference type="Proteomes" id="UP000230750">
    <property type="component" value="Unassembled WGS sequence"/>
</dbReference>
<name>A0A2G8K174_STIJA</name>
<evidence type="ECO:0000256" key="1">
    <source>
        <dbReference type="ARBA" id="ARBA00022441"/>
    </source>
</evidence>
<evidence type="ECO:0000313" key="4">
    <source>
        <dbReference type="EMBL" id="PIK41744.1"/>
    </source>
</evidence>
<gene>
    <name evidence="4" type="ORF">BSL78_21385</name>
</gene>
<dbReference type="PANTHER" id="PTHR45632:SF26">
    <property type="entry name" value="BTB DOMAIN-CONTAINING PROTEIN"/>
    <property type="match status" value="1"/>
</dbReference>
<proteinExistence type="predicted"/>
<dbReference type="Pfam" id="PF07707">
    <property type="entry name" value="BACK"/>
    <property type="match status" value="1"/>
</dbReference>
<dbReference type="InterPro" id="IPR006652">
    <property type="entry name" value="Kelch_1"/>
</dbReference>
<organism evidence="4 5">
    <name type="scientific">Stichopus japonicus</name>
    <name type="common">Sea cucumber</name>
    <dbReference type="NCBI Taxonomy" id="307972"/>
    <lineage>
        <taxon>Eukaryota</taxon>
        <taxon>Metazoa</taxon>
        <taxon>Echinodermata</taxon>
        <taxon>Eleutherozoa</taxon>
        <taxon>Echinozoa</taxon>
        <taxon>Holothuroidea</taxon>
        <taxon>Aspidochirotacea</taxon>
        <taxon>Aspidochirotida</taxon>
        <taxon>Stichopodidae</taxon>
        <taxon>Apostichopus</taxon>
    </lineage>
</organism>
<dbReference type="InterPro" id="IPR015915">
    <property type="entry name" value="Kelch-typ_b-propeller"/>
</dbReference>
<dbReference type="OrthoDB" id="45365at2759"/>
<feature type="region of interest" description="Disordered" evidence="2">
    <location>
        <begin position="133"/>
        <end position="163"/>
    </location>
</feature>
<dbReference type="PANTHER" id="PTHR45632">
    <property type="entry name" value="LD33804P"/>
    <property type="match status" value="1"/>
</dbReference>
<dbReference type="Pfam" id="PF24681">
    <property type="entry name" value="Kelch_KLHDC2_KLHL20_DRC7"/>
    <property type="match status" value="1"/>
</dbReference>
<dbReference type="EMBL" id="MRZV01000991">
    <property type="protein sequence ID" value="PIK41744.1"/>
    <property type="molecule type" value="Genomic_DNA"/>
</dbReference>
<keyword evidence="5" id="KW-1185">Reference proteome</keyword>
<accession>A0A2G8K174</accession>
<comment type="caution">
    <text evidence="4">The sequence shown here is derived from an EMBL/GenBank/DDBJ whole genome shotgun (WGS) entry which is preliminary data.</text>
</comment>
<dbReference type="SUPFAM" id="SSF50965">
    <property type="entry name" value="Galactose oxidase, central domain"/>
    <property type="match status" value="1"/>
</dbReference>
<reference evidence="4 5" key="1">
    <citation type="journal article" date="2017" name="PLoS Biol.">
        <title>The sea cucumber genome provides insights into morphological evolution and visceral regeneration.</title>
        <authorList>
            <person name="Zhang X."/>
            <person name="Sun L."/>
            <person name="Yuan J."/>
            <person name="Sun Y."/>
            <person name="Gao Y."/>
            <person name="Zhang L."/>
            <person name="Li S."/>
            <person name="Dai H."/>
            <person name="Hamel J.F."/>
            <person name="Liu C."/>
            <person name="Yu Y."/>
            <person name="Liu S."/>
            <person name="Lin W."/>
            <person name="Guo K."/>
            <person name="Jin S."/>
            <person name="Xu P."/>
            <person name="Storey K.B."/>
            <person name="Huan P."/>
            <person name="Zhang T."/>
            <person name="Zhou Y."/>
            <person name="Zhang J."/>
            <person name="Lin C."/>
            <person name="Li X."/>
            <person name="Xing L."/>
            <person name="Huo D."/>
            <person name="Sun M."/>
            <person name="Wang L."/>
            <person name="Mercier A."/>
            <person name="Li F."/>
            <person name="Yang H."/>
            <person name="Xiang J."/>
        </authorList>
    </citation>
    <scope>NUCLEOTIDE SEQUENCE [LARGE SCALE GENOMIC DNA]</scope>
    <source>
        <strain evidence="4">Shaxun</strain>
        <tissue evidence="4">Muscle</tissue>
    </source>
</reference>
<dbReference type="InterPro" id="IPR011043">
    <property type="entry name" value="Gal_Oxase/kelch_b-propeller"/>
</dbReference>
<dbReference type="SMART" id="SM00612">
    <property type="entry name" value="Kelch"/>
    <property type="match status" value="4"/>
</dbReference>
<feature type="domain" description="BACK" evidence="3">
    <location>
        <begin position="10"/>
        <end position="83"/>
    </location>
</feature>
<evidence type="ECO:0000313" key="5">
    <source>
        <dbReference type="Proteomes" id="UP000230750"/>
    </source>
</evidence>
<evidence type="ECO:0000259" key="3">
    <source>
        <dbReference type="Pfam" id="PF07707"/>
    </source>
</evidence>
<keyword evidence="1" id="KW-0880">Kelch repeat</keyword>
<dbReference type="AlphaFoldDB" id="A0A2G8K174"/>